<dbReference type="SUPFAM" id="SSF48726">
    <property type="entry name" value="Immunoglobulin"/>
    <property type="match status" value="1"/>
</dbReference>
<keyword evidence="2" id="KW-0677">Repeat</keyword>
<feature type="coiled-coil region" evidence="6">
    <location>
        <begin position="407"/>
        <end position="466"/>
    </location>
</feature>
<gene>
    <name evidence="8" type="primary">Mylk_0</name>
    <name evidence="8" type="ORF">GTO96_0019822</name>
</gene>
<keyword evidence="6" id="KW-0175">Coiled coil</keyword>
<dbReference type="InterPro" id="IPR007110">
    <property type="entry name" value="Ig-like_dom"/>
</dbReference>
<evidence type="ECO:0000256" key="6">
    <source>
        <dbReference type="SAM" id="Coils"/>
    </source>
</evidence>
<dbReference type="PANTHER" id="PTHR47633">
    <property type="entry name" value="IMMUNOGLOBULIN"/>
    <property type="match status" value="1"/>
</dbReference>
<evidence type="ECO:0000259" key="7">
    <source>
        <dbReference type="PROSITE" id="PS50835"/>
    </source>
</evidence>
<comment type="similarity">
    <text evidence="1">Belongs to the protein kinase superfamily. CAMK Ser/Thr protein kinase family.</text>
</comment>
<evidence type="ECO:0000256" key="3">
    <source>
        <dbReference type="ARBA" id="ARBA00022741"/>
    </source>
</evidence>
<organism evidence="8 9">
    <name type="scientific">Polypterus senegalus</name>
    <name type="common">Senegal bichir</name>
    <dbReference type="NCBI Taxonomy" id="55291"/>
    <lineage>
        <taxon>Eukaryota</taxon>
        <taxon>Metazoa</taxon>
        <taxon>Chordata</taxon>
        <taxon>Craniata</taxon>
        <taxon>Vertebrata</taxon>
        <taxon>Euteleostomi</taxon>
        <taxon>Actinopterygii</taxon>
        <taxon>Polypteriformes</taxon>
        <taxon>Polypteridae</taxon>
        <taxon>Polypterus</taxon>
    </lineage>
</organism>
<dbReference type="GO" id="GO:0005524">
    <property type="term" value="F:ATP binding"/>
    <property type="evidence" value="ECO:0007669"/>
    <property type="project" value="UniProtKB-KW"/>
</dbReference>
<dbReference type="PROSITE" id="PS50835">
    <property type="entry name" value="IG_LIKE"/>
    <property type="match status" value="1"/>
</dbReference>
<evidence type="ECO:0000256" key="1">
    <source>
        <dbReference type="ARBA" id="ARBA00006692"/>
    </source>
</evidence>
<dbReference type="InterPro" id="IPR013783">
    <property type="entry name" value="Ig-like_fold"/>
</dbReference>
<evidence type="ECO:0000313" key="9">
    <source>
        <dbReference type="Proteomes" id="UP000886611"/>
    </source>
</evidence>
<protein>
    <submittedName>
        <fullName evidence="8">MYLK protein</fullName>
    </submittedName>
</protein>
<keyword evidence="4" id="KW-0067">ATP-binding</keyword>
<evidence type="ECO:0000256" key="4">
    <source>
        <dbReference type="ARBA" id="ARBA00022840"/>
    </source>
</evidence>
<dbReference type="InterPro" id="IPR036179">
    <property type="entry name" value="Ig-like_dom_sf"/>
</dbReference>
<accession>A0A8X7X0T6</accession>
<feature type="non-terminal residue" evidence="8">
    <location>
        <position position="1"/>
    </location>
</feature>
<sequence>MGDVQLVTATQISKTTLTLGRPSQKNSSIPIEPPAFILPPRNIRIPLGGTARLDGKIRGYPEPRVTWYKNGIPLAGKDRNMVEQSLLGSFSLVIKGVQADDGGKYTCEAVNEGGIRQVTVELTVEVGLKPHNPRAVKPFFETFQTDAPMMPFLAKDLQALLKSLISCFMKREVLDNIKTPVQMLKIDVLDKTLHLPLKEVDLGFATKQALEKASEKLLEKPLPGQQFRRECVAFLSTTAKKLLDKCPLNYAAVRHMACLDPVTMISNERRAISMFEKLLQLLLNAKWNTAEDCDKILSEYKMFLTEMVQHHKEEFQGYRSSSCWLDTFMGRFAGDKAEYAILWKSMKDLFTLSHGQAAVERGYCVNKDMLVTNLKGRTLMSLVAHLMEYCQSPSCSIAKMPGCDMSNTLMMEKKKKKETENDKQREELRSEITKVAAKGQKIITSIEAMQEEADAMAEKAERKQDFTLLTKSNAYRKSVAEKKKEVIGLDAVLSDLKEQQQHCF</sequence>
<evidence type="ECO:0000313" key="8">
    <source>
        <dbReference type="EMBL" id="KAG2459420.1"/>
    </source>
</evidence>
<dbReference type="PANTHER" id="PTHR47633:SF4">
    <property type="entry name" value="MYOPALLADIN ISOFORM X1"/>
    <property type="match status" value="1"/>
</dbReference>
<evidence type="ECO:0000256" key="5">
    <source>
        <dbReference type="ARBA" id="ARBA00023319"/>
    </source>
</evidence>
<proteinExistence type="inferred from homology"/>
<dbReference type="InterPro" id="IPR013098">
    <property type="entry name" value="Ig_I-set"/>
</dbReference>
<dbReference type="InterPro" id="IPR003599">
    <property type="entry name" value="Ig_sub"/>
</dbReference>
<name>A0A8X7X0T6_POLSE</name>
<comment type="caution">
    <text evidence="8">The sequence shown here is derived from an EMBL/GenBank/DDBJ whole genome shotgun (WGS) entry which is preliminary data.</text>
</comment>
<dbReference type="FunFam" id="2.60.40.10:FF:000145">
    <property type="entry name" value="Myosin light chain kinase, smooth muscle"/>
    <property type="match status" value="1"/>
</dbReference>
<keyword evidence="3" id="KW-0547">Nucleotide-binding</keyword>
<dbReference type="EMBL" id="JAATIS010005477">
    <property type="protein sequence ID" value="KAG2459420.1"/>
    <property type="molecule type" value="Genomic_DNA"/>
</dbReference>
<dbReference type="SMART" id="SM00409">
    <property type="entry name" value="IG"/>
    <property type="match status" value="1"/>
</dbReference>
<feature type="non-terminal residue" evidence="8">
    <location>
        <position position="504"/>
    </location>
</feature>
<dbReference type="InterPro" id="IPR003598">
    <property type="entry name" value="Ig_sub2"/>
</dbReference>
<feature type="domain" description="Ig-like" evidence="7">
    <location>
        <begin position="34"/>
        <end position="123"/>
    </location>
</feature>
<dbReference type="Pfam" id="PF07679">
    <property type="entry name" value="I-set"/>
    <property type="match status" value="1"/>
</dbReference>
<keyword evidence="5" id="KW-0393">Immunoglobulin domain</keyword>
<dbReference type="SMART" id="SM00408">
    <property type="entry name" value="IGc2"/>
    <property type="match status" value="1"/>
</dbReference>
<reference evidence="8 9" key="1">
    <citation type="journal article" date="2021" name="Cell">
        <title>Tracing the genetic footprints of vertebrate landing in non-teleost ray-finned fishes.</title>
        <authorList>
            <person name="Bi X."/>
            <person name="Wang K."/>
            <person name="Yang L."/>
            <person name="Pan H."/>
            <person name="Jiang H."/>
            <person name="Wei Q."/>
            <person name="Fang M."/>
            <person name="Yu H."/>
            <person name="Zhu C."/>
            <person name="Cai Y."/>
            <person name="He Y."/>
            <person name="Gan X."/>
            <person name="Zeng H."/>
            <person name="Yu D."/>
            <person name="Zhu Y."/>
            <person name="Jiang H."/>
            <person name="Qiu Q."/>
            <person name="Yang H."/>
            <person name="Zhang Y.E."/>
            <person name="Wang W."/>
            <person name="Zhu M."/>
            <person name="He S."/>
            <person name="Zhang G."/>
        </authorList>
    </citation>
    <scope>NUCLEOTIDE SEQUENCE [LARGE SCALE GENOMIC DNA]</scope>
    <source>
        <strain evidence="8">Bchr_013</strain>
    </source>
</reference>
<dbReference type="Proteomes" id="UP000886611">
    <property type="component" value="Unassembled WGS sequence"/>
</dbReference>
<dbReference type="Gene3D" id="2.60.40.10">
    <property type="entry name" value="Immunoglobulins"/>
    <property type="match status" value="1"/>
</dbReference>
<keyword evidence="9" id="KW-1185">Reference proteome</keyword>
<evidence type="ECO:0000256" key="2">
    <source>
        <dbReference type="ARBA" id="ARBA00022737"/>
    </source>
</evidence>
<dbReference type="AlphaFoldDB" id="A0A8X7X0T6"/>